<evidence type="ECO:0000313" key="1">
    <source>
        <dbReference type="EMBL" id="XPM65348.1"/>
    </source>
</evidence>
<sequence length="51" mass="5184">MGSQGGGDELITGDANFEIGAATAFGKPSNQVAKGGDRVNEAIGGFWSKLR</sequence>
<proteinExistence type="predicted"/>
<protein>
    <submittedName>
        <fullName evidence="1">Uncharacterized protein</fullName>
    </submittedName>
</protein>
<organism evidence="1 2">
    <name type="scientific">Desertifilum tharense IPPAS B-1220</name>
    <dbReference type="NCBI Taxonomy" id="1781255"/>
    <lineage>
        <taxon>Bacteria</taxon>
        <taxon>Bacillati</taxon>
        <taxon>Cyanobacteriota</taxon>
        <taxon>Cyanophyceae</taxon>
        <taxon>Desertifilales</taxon>
        <taxon>Desertifilaceae</taxon>
        <taxon>Desertifilum</taxon>
    </lineage>
</organism>
<name>A0ACD5GWI9_9CYAN</name>
<keyword evidence="2" id="KW-1185">Reference proteome</keyword>
<dbReference type="EMBL" id="CP182909">
    <property type="protein sequence ID" value="XPM65348.1"/>
    <property type="molecule type" value="Genomic_DNA"/>
</dbReference>
<evidence type="ECO:0000313" key="2">
    <source>
        <dbReference type="Proteomes" id="UP000095472"/>
    </source>
</evidence>
<dbReference type="Proteomes" id="UP000095472">
    <property type="component" value="Chromosome"/>
</dbReference>
<gene>
    <name evidence="1" type="ORF">BH720_006370</name>
</gene>
<reference evidence="1 2" key="1">
    <citation type="journal article" date="2016" name="Genome Announc.">
        <title>Draft Genome Sequence of the Thermotolerant Cyanobacterium Desertifilum sp. IPPAS B-1220.</title>
        <authorList>
            <person name="Mironov K.S."/>
            <person name="Sinetova M.A."/>
            <person name="Bolatkhan K."/>
            <person name="Zayadan B.K."/>
            <person name="Ustinova V.V."/>
            <person name="Kupriyanova E.V."/>
            <person name="Skrypnik A.N."/>
            <person name="Gogoleva N.E."/>
            <person name="Gogolev Y.V."/>
            <person name="Los D.A."/>
        </authorList>
    </citation>
    <scope>NUCLEOTIDE SEQUENCE [LARGE SCALE GENOMIC DNA]</scope>
    <source>
        <strain evidence="1 2">IPPAS B-1220</strain>
    </source>
</reference>
<accession>A0ACD5GWI9</accession>